<evidence type="ECO:0000313" key="2">
    <source>
        <dbReference type="EMBL" id="PIW18266.1"/>
    </source>
</evidence>
<dbReference type="Proteomes" id="UP000231019">
    <property type="component" value="Unassembled WGS sequence"/>
</dbReference>
<dbReference type="EMBL" id="PFFQ01000013">
    <property type="protein sequence ID" value="PIW18266.1"/>
    <property type="molecule type" value="Genomic_DNA"/>
</dbReference>
<organism evidence="2 3">
    <name type="scientific">bacterium (Candidatus Blackallbacteria) CG17_big_fil_post_rev_8_21_14_2_50_48_46</name>
    <dbReference type="NCBI Taxonomy" id="2014261"/>
    <lineage>
        <taxon>Bacteria</taxon>
        <taxon>Candidatus Blackallbacteria</taxon>
    </lineage>
</organism>
<feature type="transmembrane region" description="Helical" evidence="1">
    <location>
        <begin position="46"/>
        <end position="65"/>
    </location>
</feature>
<keyword evidence="1" id="KW-0472">Membrane</keyword>
<protein>
    <submittedName>
        <fullName evidence="2">Uncharacterized protein</fullName>
    </submittedName>
</protein>
<gene>
    <name evidence="2" type="ORF">COW36_05725</name>
</gene>
<name>A0A2M7G852_9BACT</name>
<sequence length="114" mass="11694">MLCFRSVSYQVQSIYSPVSRPVKAAPAWQADQVTLSGLTSSPWTPAMKIALMSAPVAVGAGIGLARGTGAMGGVIGGAIGAAVSVFGLWWVMTVGNPFDRNPGSELPPPQVPKP</sequence>
<feature type="transmembrane region" description="Helical" evidence="1">
    <location>
        <begin position="72"/>
        <end position="92"/>
    </location>
</feature>
<keyword evidence="1" id="KW-0812">Transmembrane</keyword>
<keyword evidence="1" id="KW-1133">Transmembrane helix</keyword>
<accession>A0A2M7G852</accession>
<comment type="caution">
    <text evidence="2">The sequence shown here is derived from an EMBL/GenBank/DDBJ whole genome shotgun (WGS) entry which is preliminary data.</text>
</comment>
<evidence type="ECO:0000256" key="1">
    <source>
        <dbReference type="SAM" id="Phobius"/>
    </source>
</evidence>
<dbReference type="AlphaFoldDB" id="A0A2M7G852"/>
<proteinExistence type="predicted"/>
<reference evidence="2 3" key="1">
    <citation type="submission" date="2017-09" db="EMBL/GenBank/DDBJ databases">
        <title>Depth-based differentiation of microbial function through sediment-hosted aquifers and enrichment of novel symbionts in the deep terrestrial subsurface.</title>
        <authorList>
            <person name="Probst A.J."/>
            <person name="Ladd B."/>
            <person name="Jarett J.K."/>
            <person name="Geller-Mcgrath D.E."/>
            <person name="Sieber C.M."/>
            <person name="Emerson J.B."/>
            <person name="Anantharaman K."/>
            <person name="Thomas B.C."/>
            <person name="Malmstrom R."/>
            <person name="Stieglmeier M."/>
            <person name="Klingl A."/>
            <person name="Woyke T."/>
            <person name="Ryan C.M."/>
            <person name="Banfield J.F."/>
        </authorList>
    </citation>
    <scope>NUCLEOTIDE SEQUENCE [LARGE SCALE GENOMIC DNA]</scope>
    <source>
        <strain evidence="2">CG17_big_fil_post_rev_8_21_14_2_50_48_46</strain>
    </source>
</reference>
<evidence type="ECO:0000313" key="3">
    <source>
        <dbReference type="Proteomes" id="UP000231019"/>
    </source>
</evidence>